<dbReference type="SUPFAM" id="SSF52058">
    <property type="entry name" value="L domain-like"/>
    <property type="match status" value="1"/>
</dbReference>
<dbReference type="Proteomes" id="UP001153076">
    <property type="component" value="Unassembled WGS sequence"/>
</dbReference>
<evidence type="ECO:0000256" key="4">
    <source>
        <dbReference type="ARBA" id="ARBA00022729"/>
    </source>
</evidence>
<dbReference type="InterPro" id="IPR001611">
    <property type="entry name" value="Leu-rich_rpt"/>
</dbReference>
<protein>
    <recommendedName>
        <fullName evidence="11">Protein kinase domain-containing protein</fullName>
    </recommendedName>
</protein>
<dbReference type="PANTHER" id="PTHR48006:SF73">
    <property type="entry name" value="PROTEIN KINASE DOMAIN-CONTAINING PROTEIN"/>
    <property type="match status" value="1"/>
</dbReference>
<dbReference type="AlphaFoldDB" id="A0A9Q1QI97"/>
<evidence type="ECO:0000256" key="10">
    <source>
        <dbReference type="SAM" id="SignalP"/>
    </source>
</evidence>
<evidence type="ECO:0000256" key="9">
    <source>
        <dbReference type="SAM" id="Phobius"/>
    </source>
</evidence>
<keyword evidence="6 9" id="KW-1133">Transmembrane helix</keyword>
<dbReference type="Pfam" id="PF00560">
    <property type="entry name" value="LRR_1"/>
    <property type="match status" value="2"/>
</dbReference>
<dbReference type="FunFam" id="3.80.10.10:FF:000673">
    <property type="entry name" value="Probable LRR receptor-like serine/threonine-protein kinase At2g02780"/>
    <property type="match status" value="1"/>
</dbReference>
<evidence type="ECO:0000313" key="12">
    <source>
        <dbReference type="EMBL" id="KAJ8441315.1"/>
    </source>
</evidence>
<evidence type="ECO:0000256" key="6">
    <source>
        <dbReference type="ARBA" id="ARBA00022989"/>
    </source>
</evidence>
<gene>
    <name evidence="12" type="ORF">Cgig2_024827</name>
</gene>
<feature type="chain" id="PRO_5040457319" description="Protein kinase domain-containing protein" evidence="10">
    <location>
        <begin position="27"/>
        <end position="668"/>
    </location>
</feature>
<dbReference type="SUPFAM" id="SSF56112">
    <property type="entry name" value="Protein kinase-like (PK-like)"/>
    <property type="match status" value="1"/>
</dbReference>
<accession>A0A9Q1QI97</accession>
<dbReference type="PANTHER" id="PTHR48006">
    <property type="entry name" value="LEUCINE-RICH REPEAT-CONTAINING PROTEIN DDB_G0281931-RELATED"/>
    <property type="match status" value="1"/>
</dbReference>
<dbReference type="InterPro" id="IPR032675">
    <property type="entry name" value="LRR_dom_sf"/>
</dbReference>
<dbReference type="PROSITE" id="PS50011">
    <property type="entry name" value="PROTEIN_KINASE_DOM"/>
    <property type="match status" value="1"/>
</dbReference>
<evidence type="ECO:0000313" key="13">
    <source>
        <dbReference type="Proteomes" id="UP001153076"/>
    </source>
</evidence>
<dbReference type="GO" id="GO:0005524">
    <property type="term" value="F:ATP binding"/>
    <property type="evidence" value="ECO:0007669"/>
    <property type="project" value="InterPro"/>
</dbReference>
<keyword evidence="3 9" id="KW-0812">Transmembrane</keyword>
<keyword evidence="13" id="KW-1185">Reference proteome</keyword>
<evidence type="ECO:0000256" key="8">
    <source>
        <dbReference type="ARBA" id="ARBA00023180"/>
    </source>
</evidence>
<feature type="transmembrane region" description="Helical" evidence="9">
    <location>
        <begin position="365"/>
        <end position="388"/>
    </location>
</feature>
<comment type="caution">
    <text evidence="12">The sequence shown here is derived from an EMBL/GenBank/DDBJ whole genome shotgun (WGS) entry which is preliminary data.</text>
</comment>
<dbReference type="EMBL" id="JAKOGI010000169">
    <property type="protein sequence ID" value="KAJ8441315.1"/>
    <property type="molecule type" value="Genomic_DNA"/>
</dbReference>
<keyword evidence="7 9" id="KW-0472">Membrane</keyword>
<keyword evidence="2" id="KW-0433">Leucine-rich repeat</keyword>
<dbReference type="InterPro" id="IPR051824">
    <property type="entry name" value="LRR_Rcpt-Like_S/T_Kinase"/>
</dbReference>
<evidence type="ECO:0000256" key="5">
    <source>
        <dbReference type="ARBA" id="ARBA00022737"/>
    </source>
</evidence>
<evidence type="ECO:0000259" key="11">
    <source>
        <dbReference type="PROSITE" id="PS50011"/>
    </source>
</evidence>
<dbReference type="FunFam" id="3.80.10.10:FF:000041">
    <property type="entry name" value="LRR receptor-like serine/threonine-protein kinase ERECTA"/>
    <property type="match status" value="1"/>
</dbReference>
<dbReference type="InterPro" id="IPR011009">
    <property type="entry name" value="Kinase-like_dom_sf"/>
</dbReference>
<dbReference type="OrthoDB" id="676979at2759"/>
<dbReference type="GO" id="GO:0016020">
    <property type="term" value="C:membrane"/>
    <property type="evidence" value="ECO:0007669"/>
    <property type="project" value="UniProtKB-SubCell"/>
</dbReference>
<name>A0A9Q1QI97_9CARY</name>
<comment type="subcellular location">
    <subcellularLocation>
        <location evidence="1">Membrane</location>
        <topology evidence="1">Single-pass type I membrane protein</topology>
    </subcellularLocation>
</comment>
<evidence type="ECO:0000256" key="7">
    <source>
        <dbReference type="ARBA" id="ARBA00023136"/>
    </source>
</evidence>
<feature type="signal peptide" evidence="10">
    <location>
        <begin position="1"/>
        <end position="26"/>
    </location>
</feature>
<sequence>MKNFWVSFRFLFSALILLGLFPGSLAQLSSSESRILFQLRQHLEYPDALKSWNRWTNPCYLPYSPSVTVVCSNGHVTEITVVGNKTSPSLSSKPLIVSGEFAVSEQSLSQKFSIDSLFTDLTKLTSLEKLSLVSLGIWGPLPPKISRFQSLEVLNISSNFIYGEIPPNLSSLKSLKSLVLADNLINGSLDLSRIKILQEVDLSNNQIGPNFPPLGTSLVSLLLRNNSLRSQIPTQLRNLAQLQRLDASSNHLVGPIPPFVFSLPSLWYLNLAENQLTGELPKSTSCGKRLWFVDISRNLLVGSLPSCIDSSSSKYRKVLSAWNCLEGGSKFQHPVSFCQRQALAVIPPPKKSGEKQENSRFRIGIIFGVIGGTVLLVATVGLLICVICKRRTDAQSYLYDKYTAGKMSIRPSPLVDQKYAARSVRMPALGLPSSYYDFTLEELQEATNNFDPENLVTEGSQGQNRRKQIVNNWRRKDRLKWPQRMTISMGIAKGVHFLHTGVAPGVFGNDLKIEHILLDETLTPRLRDYRIPLPYKAETSNRQSASASVNPEKDDIHNLGAILLELLTGRQVISEPQLDELKQELERSLSESPTALQQAVDLSMRGTFAYQSLKTAVEITLNCLSDDPSRRPPMEDVLWHLQYSIQAQQAWTSSGNLALNSGNLGLHK</sequence>
<evidence type="ECO:0000256" key="1">
    <source>
        <dbReference type="ARBA" id="ARBA00004479"/>
    </source>
</evidence>
<dbReference type="Gene3D" id="3.80.10.10">
    <property type="entry name" value="Ribonuclease Inhibitor"/>
    <property type="match status" value="2"/>
</dbReference>
<reference evidence="12" key="1">
    <citation type="submission" date="2022-04" db="EMBL/GenBank/DDBJ databases">
        <title>Carnegiea gigantea Genome sequencing and assembly v2.</title>
        <authorList>
            <person name="Copetti D."/>
            <person name="Sanderson M.J."/>
            <person name="Burquez A."/>
            <person name="Wojciechowski M.F."/>
        </authorList>
    </citation>
    <scope>NUCLEOTIDE SEQUENCE</scope>
    <source>
        <strain evidence="12">SGP5-SGP5p</strain>
        <tissue evidence="12">Aerial part</tissue>
    </source>
</reference>
<keyword evidence="5" id="KW-0677">Repeat</keyword>
<dbReference type="GO" id="GO:0004672">
    <property type="term" value="F:protein kinase activity"/>
    <property type="evidence" value="ECO:0007669"/>
    <property type="project" value="InterPro"/>
</dbReference>
<dbReference type="Gene3D" id="1.10.510.10">
    <property type="entry name" value="Transferase(Phosphotransferase) domain 1"/>
    <property type="match status" value="1"/>
</dbReference>
<proteinExistence type="predicted"/>
<keyword evidence="8" id="KW-0325">Glycoprotein</keyword>
<organism evidence="12 13">
    <name type="scientific">Carnegiea gigantea</name>
    <dbReference type="NCBI Taxonomy" id="171969"/>
    <lineage>
        <taxon>Eukaryota</taxon>
        <taxon>Viridiplantae</taxon>
        <taxon>Streptophyta</taxon>
        <taxon>Embryophyta</taxon>
        <taxon>Tracheophyta</taxon>
        <taxon>Spermatophyta</taxon>
        <taxon>Magnoliopsida</taxon>
        <taxon>eudicotyledons</taxon>
        <taxon>Gunneridae</taxon>
        <taxon>Pentapetalae</taxon>
        <taxon>Caryophyllales</taxon>
        <taxon>Cactineae</taxon>
        <taxon>Cactaceae</taxon>
        <taxon>Cactoideae</taxon>
        <taxon>Echinocereeae</taxon>
        <taxon>Carnegiea</taxon>
    </lineage>
</organism>
<evidence type="ECO:0000256" key="3">
    <source>
        <dbReference type="ARBA" id="ARBA00022692"/>
    </source>
</evidence>
<feature type="domain" description="Protein kinase" evidence="11">
    <location>
        <begin position="361"/>
        <end position="643"/>
    </location>
</feature>
<dbReference type="InterPro" id="IPR000719">
    <property type="entry name" value="Prot_kinase_dom"/>
</dbReference>
<evidence type="ECO:0000256" key="2">
    <source>
        <dbReference type="ARBA" id="ARBA00022614"/>
    </source>
</evidence>
<keyword evidence="4 10" id="KW-0732">Signal</keyword>